<feature type="transmembrane region" description="Helical" evidence="1">
    <location>
        <begin position="199"/>
        <end position="217"/>
    </location>
</feature>
<keyword evidence="3" id="KW-1185">Reference proteome</keyword>
<feature type="transmembrane region" description="Helical" evidence="1">
    <location>
        <begin position="111"/>
        <end position="128"/>
    </location>
</feature>
<protein>
    <submittedName>
        <fullName evidence="2">Transporter</fullName>
    </submittedName>
</protein>
<name>A0A2W4CMG4_9HYPH</name>
<comment type="caution">
    <text evidence="2">The sequence shown here is derived from an EMBL/GenBank/DDBJ whole genome shotgun (WGS) entry which is preliminary data.</text>
</comment>
<proteinExistence type="predicted"/>
<gene>
    <name evidence="2" type="ORF">CPY51_19825</name>
</gene>
<feature type="transmembrane region" description="Helical" evidence="1">
    <location>
        <begin position="140"/>
        <end position="159"/>
    </location>
</feature>
<accession>A0A2W4CMG4</accession>
<evidence type="ECO:0000313" key="3">
    <source>
        <dbReference type="Proteomes" id="UP000248925"/>
    </source>
</evidence>
<keyword evidence="1" id="KW-0472">Membrane</keyword>
<keyword evidence="1" id="KW-0812">Transmembrane</keyword>
<reference evidence="2 3" key="1">
    <citation type="journal article" date="2018" name="Sci. Rep.">
        <title>Rhizobium tumorigenes sp. nov., a novel plant tumorigenic bacterium isolated from cane gall tumors on thornless blackberry.</title>
        <authorList>
            <person name="Kuzmanovi N."/>
            <person name="Smalla K."/>
            <person name="Gronow S."/>
            <person name="PuBawska J."/>
        </authorList>
    </citation>
    <scope>NUCLEOTIDE SEQUENCE [LARGE SCALE GENOMIC DNA]</scope>
    <source>
        <strain evidence="2 3">CCBAU 85046</strain>
    </source>
</reference>
<feature type="transmembrane region" description="Helical" evidence="1">
    <location>
        <begin position="81"/>
        <end position="105"/>
    </location>
</feature>
<dbReference type="AlphaFoldDB" id="A0A2W4CMG4"/>
<dbReference type="Proteomes" id="UP000248925">
    <property type="component" value="Unassembled WGS sequence"/>
</dbReference>
<sequence>MLIPWAALVLGAIAATVRTFSPSVTSGIQHLAAGVVFAAAATEVLPAIRHSGATSAILIGGFLGLATMLGVKAIGRRLPGAWSLVVLVAIDFFIDGVVVGIGFAAGEEQGTILLIALTAEILFLGLSATEELREVVKSRLAVIATVLAGGALLPLGALLGEPVHMLPPFYLTASFTFALIALLYLVTEELLVEAHQKPDSSLVTSMFFVGFLGLLALETPIG</sequence>
<dbReference type="OrthoDB" id="6548917at2"/>
<organism evidence="2 3">
    <name type="scientific">Rhizobium tubonense</name>
    <dbReference type="NCBI Taxonomy" id="484088"/>
    <lineage>
        <taxon>Bacteria</taxon>
        <taxon>Pseudomonadati</taxon>
        <taxon>Pseudomonadota</taxon>
        <taxon>Alphaproteobacteria</taxon>
        <taxon>Hyphomicrobiales</taxon>
        <taxon>Rhizobiaceae</taxon>
        <taxon>Rhizobium/Agrobacterium group</taxon>
        <taxon>Rhizobium</taxon>
    </lineage>
</organism>
<evidence type="ECO:0000256" key="1">
    <source>
        <dbReference type="SAM" id="Phobius"/>
    </source>
</evidence>
<keyword evidence="1" id="KW-1133">Transmembrane helix</keyword>
<evidence type="ECO:0000313" key="2">
    <source>
        <dbReference type="EMBL" id="PZM11575.1"/>
    </source>
</evidence>
<dbReference type="EMBL" id="PCDP01000039">
    <property type="protein sequence ID" value="PZM11575.1"/>
    <property type="molecule type" value="Genomic_DNA"/>
</dbReference>
<feature type="transmembrane region" description="Helical" evidence="1">
    <location>
        <begin position="48"/>
        <end position="69"/>
    </location>
</feature>
<feature type="transmembrane region" description="Helical" evidence="1">
    <location>
        <begin position="165"/>
        <end position="187"/>
    </location>
</feature>